<evidence type="ECO:0000313" key="2">
    <source>
        <dbReference type="Proteomes" id="UP000093928"/>
    </source>
</evidence>
<dbReference type="Proteomes" id="UP000093928">
    <property type="component" value="Unassembled WGS sequence"/>
</dbReference>
<reference evidence="1 2" key="1">
    <citation type="submission" date="2016-06" db="EMBL/GenBank/DDBJ databases">
        <authorList>
            <person name="Kjaerup R.B."/>
            <person name="Dalgaard T.S."/>
            <person name="Juul-Madsen H.R."/>
        </authorList>
    </citation>
    <scope>NUCLEOTIDE SEQUENCE [LARGE SCALE GENOMIC DNA]</scope>
    <source>
        <strain evidence="1 2">1165133.8</strain>
    </source>
</reference>
<dbReference type="AlphaFoldDB" id="A0A1A3NLP0"/>
<dbReference type="EMBL" id="LZLS01000185">
    <property type="protein sequence ID" value="OBK22736.1"/>
    <property type="molecule type" value="Genomic_DNA"/>
</dbReference>
<sequence>MSRALDEPSWLAALGPNLTSSTRKLGEQTVFYGRSLLNVGEAVRRYPGELLRLIAEMGMGTGALAVIGGTVSMRW</sequence>
<name>A0A1A3NLP0_MYCAS</name>
<proteinExistence type="predicted"/>
<gene>
    <name evidence="1" type="ORF">A5634_07125</name>
</gene>
<protein>
    <submittedName>
        <fullName evidence="1">Uncharacterized protein</fullName>
    </submittedName>
</protein>
<accession>A0A1A3NLP0</accession>
<organism evidence="1 2">
    <name type="scientific">Mycobacterium asiaticum</name>
    <dbReference type="NCBI Taxonomy" id="1790"/>
    <lineage>
        <taxon>Bacteria</taxon>
        <taxon>Bacillati</taxon>
        <taxon>Actinomycetota</taxon>
        <taxon>Actinomycetes</taxon>
        <taxon>Mycobacteriales</taxon>
        <taxon>Mycobacteriaceae</taxon>
        <taxon>Mycobacterium</taxon>
    </lineage>
</organism>
<evidence type="ECO:0000313" key="1">
    <source>
        <dbReference type="EMBL" id="OBK22736.1"/>
    </source>
</evidence>
<comment type="caution">
    <text evidence="1">The sequence shown here is derived from an EMBL/GenBank/DDBJ whole genome shotgun (WGS) entry which is preliminary data.</text>
</comment>